<evidence type="ECO:0000256" key="10">
    <source>
        <dbReference type="ARBA" id="ARBA00023242"/>
    </source>
</evidence>
<gene>
    <name evidence="15" type="ORF">PAPOLLO_LOCUS5569</name>
</gene>
<evidence type="ECO:0000256" key="1">
    <source>
        <dbReference type="ARBA" id="ARBA00004642"/>
    </source>
</evidence>
<evidence type="ECO:0000256" key="2">
    <source>
        <dbReference type="ARBA" id="ARBA00006177"/>
    </source>
</evidence>
<sequence length="273" mass="31636">MINKNNECLRSPQKIANAFSEYYESQTRIVNLTQAKETHLYNIKSPCKSKMSHTHCAVQGCKNTGYNKPVGVSFYACPTNSELRNKWLQLLKNRCTVLDWTRSRICSRHFENKYFDAQRKLKENAIPTLFPVISSNKVTEVSISKTKVDRLLNKLTQAELTADIKSSLSKMKEPANLENYINDDFKCRSDTPVEAQLWILVKKQDHLNTRILEQVAQNKKHVEVLQKNMEETKASKKEIEQSVETYKYIVKCLQEKLATLEEQIEILTTVESR</sequence>
<evidence type="ECO:0000313" key="16">
    <source>
        <dbReference type="Proteomes" id="UP000691718"/>
    </source>
</evidence>
<evidence type="ECO:0000256" key="5">
    <source>
        <dbReference type="ARBA" id="ARBA00022833"/>
    </source>
</evidence>
<dbReference type="AlphaFoldDB" id="A0A8S3WFJ0"/>
<organism evidence="15 16">
    <name type="scientific">Parnassius apollo</name>
    <name type="common">Apollo butterfly</name>
    <name type="synonym">Papilio apollo</name>
    <dbReference type="NCBI Taxonomy" id="110799"/>
    <lineage>
        <taxon>Eukaryota</taxon>
        <taxon>Metazoa</taxon>
        <taxon>Ecdysozoa</taxon>
        <taxon>Arthropoda</taxon>
        <taxon>Hexapoda</taxon>
        <taxon>Insecta</taxon>
        <taxon>Pterygota</taxon>
        <taxon>Neoptera</taxon>
        <taxon>Endopterygota</taxon>
        <taxon>Lepidoptera</taxon>
        <taxon>Glossata</taxon>
        <taxon>Ditrysia</taxon>
        <taxon>Papilionoidea</taxon>
        <taxon>Papilionidae</taxon>
        <taxon>Parnassiinae</taxon>
        <taxon>Parnassini</taxon>
        <taxon>Parnassius</taxon>
        <taxon>Parnassius</taxon>
    </lineage>
</organism>
<evidence type="ECO:0000256" key="7">
    <source>
        <dbReference type="ARBA" id="ARBA00023054"/>
    </source>
</evidence>
<dbReference type="OrthoDB" id="7312725at2759"/>
<evidence type="ECO:0000256" key="9">
    <source>
        <dbReference type="ARBA" id="ARBA00023163"/>
    </source>
</evidence>
<comment type="subcellular location">
    <subcellularLocation>
        <location evidence="1">Nucleus</location>
        <location evidence="1">Nucleoplasm</location>
    </subcellularLocation>
</comment>
<evidence type="ECO:0000256" key="4">
    <source>
        <dbReference type="ARBA" id="ARBA00022771"/>
    </source>
</evidence>
<keyword evidence="16" id="KW-1185">Reference proteome</keyword>
<comment type="caution">
    <text evidence="15">The sequence shown here is derived from an EMBL/GenBank/DDBJ whole genome shotgun (WGS) entry which is preliminary data.</text>
</comment>
<dbReference type="InterPro" id="IPR026516">
    <property type="entry name" value="THAP1/10"/>
</dbReference>
<evidence type="ECO:0000256" key="13">
    <source>
        <dbReference type="SAM" id="Coils"/>
    </source>
</evidence>
<keyword evidence="7 13" id="KW-0175">Coiled coil</keyword>
<dbReference type="Pfam" id="PF05485">
    <property type="entry name" value="THAP"/>
    <property type="match status" value="1"/>
</dbReference>
<dbReference type="PROSITE" id="PS50950">
    <property type="entry name" value="ZF_THAP"/>
    <property type="match status" value="1"/>
</dbReference>
<evidence type="ECO:0000259" key="14">
    <source>
        <dbReference type="PROSITE" id="PS50950"/>
    </source>
</evidence>
<keyword evidence="11" id="KW-0131">Cell cycle</keyword>
<dbReference type="SMART" id="SM00692">
    <property type="entry name" value="DM3"/>
    <property type="match status" value="1"/>
</dbReference>
<accession>A0A8S3WFJ0</accession>
<keyword evidence="5" id="KW-0862">Zinc</keyword>
<feature type="coiled-coil region" evidence="13">
    <location>
        <begin position="222"/>
        <end position="270"/>
    </location>
</feature>
<keyword evidence="3" id="KW-0479">Metal-binding</keyword>
<evidence type="ECO:0000256" key="11">
    <source>
        <dbReference type="ARBA" id="ARBA00023306"/>
    </source>
</evidence>
<evidence type="ECO:0000256" key="6">
    <source>
        <dbReference type="ARBA" id="ARBA00023015"/>
    </source>
</evidence>
<dbReference type="PANTHER" id="PTHR46600">
    <property type="entry name" value="THAP DOMAIN-CONTAINING"/>
    <property type="match status" value="1"/>
</dbReference>
<protein>
    <submittedName>
        <fullName evidence="15">(apollo) hypothetical protein</fullName>
    </submittedName>
</protein>
<reference evidence="15" key="1">
    <citation type="submission" date="2021-04" db="EMBL/GenBank/DDBJ databases">
        <authorList>
            <person name="Tunstrom K."/>
        </authorList>
    </citation>
    <scope>NUCLEOTIDE SEQUENCE</scope>
</reference>
<keyword evidence="9" id="KW-0804">Transcription</keyword>
<dbReference type="Proteomes" id="UP000691718">
    <property type="component" value="Unassembled WGS sequence"/>
</dbReference>
<evidence type="ECO:0000256" key="12">
    <source>
        <dbReference type="PROSITE-ProRule" id="PRU00309"/>
    </source>
</evidence>
<evidence type="ECO:0000256" key="3">
    <source>
        <dbReference type="ARBA" id="ARBA00022723"/>
    </source>
</evidence>
<keyword evidence="8 12" id="KW-0238">DNA-binding</keyword>
<dbReference type="GO" id="GO:0005654">
    <property type="term" value="C:nucleoplasm"/>
    <property type="evidence" value="ECO:0007669"/>
    <property type="project" value="UniProtKB-SubCell"/>
</dbReference>
<dbReference type="PANTHER" id="PTHR46600:SF1">
    <property type="entry name" value="THAP DOMAIN-CONTAINING PROTEIN 1"/>
    <property type="match status" value="1"/>
</dbReference>
<dbReference type="GO" id="GO:0008270">
    <property type="term" value="F:zinc ion binding"/>
    <property type="evidence" value="ECO:0007669"/>
    <property type="project" value="UniProtKB-KW"/>
</dbReference>
<keyword evidence="4 12" id="KW-0863">Zinc-finger</keyword>
<dbReference type="GO" id="GO:0043565">
    <property type="term" value="F:sequence-specific DNA binding"/>
    <property type="evidence" value="ECO:0007669"/>
    <property type="project" value="InterPro"/>
</dbReference>
<dbReference type="SMART" id="SM00980">
    <property type="entry name" value="THAP"/>
    <property type="match status" value="1"/>
</dbReference>
<feature type="domain" description="THAP-type" evidence="14">
    <location>
        <begin position="51"/>
        <end position="130"/>
    </location>
</feature>
<keyword evidence="6" id="KW-0805">Transcription regulation</keyword>
<evidence type="ECO:0000256" key="8">
    <source>
        <dbReference type="ARBA" id="ARBA00023125"/>
    </source>
</evidence>
<name>A0A8S3WFJ0_PARAO</name>
<keyword evidence="10" id="KW-0539">Nucleus</keyword>
<comment type="similarity">
    <text evidence="2">Belongs to the THAP1 family.</text>
</comment>
<evidence type="ECO:0000313" key="15">
    <source>
        <dbReference type="EMBL" id="CAG4956677.1"/>
    </source>
</evidence>
<proteinExistence type="inferred from homology"/>
<dbReference type="InterPro" id="IPR006612">
    <property type="entry name" value="THAP_Znf"/>
</dbReference>
<dbReference type="EMBL" id="CAJQZP010000333">
    <property type="protein sequence ID" value="CAG4956677.1"/>
    <property type="molecule type" value="Genomic_DNA"/>
</dbReference>